<gene>
    <name evidence="1" type="ORF">MTR67_052729</name>
</gene>
<keyword evidence="2" id="KW-1185">Reference proteome</keyword>
<dbReference type="EMBL" id="CP133623">
    <property type="protein sequence ID" value="WMV59344.1"/>
    <property type="molecule type" value="Genomic_DNA"/>
</dbReference>
<organism evidence="1 2">
    <name type="scientific">Solanum verrucosum</name>
    <dbReference type="NCBI Taxonomy" id="315347"/>
    <lineage>
        <taxon>Eukaryota</taxon>
        <taxon>Viridiplantae</taxon>
        <taxon>Streptophyta</taxon>
        <taxon>Embryophyta</taxon>
        <taxon>Tracheophyta</taxon>
        <taxon>Spermatophyta</taxon>
        <taxon>Magnoliopsida</taxon>
        <taxon>eudicotyledons</taxon>
        <taxon>Gunneridae</taxon>
        <taxon>Pentapetalae</taxon>
        <taxon>asterids</taxon>
        <taxon>lamiids</taxon>
        <taxon>Solanales</taxon>
        <taxon>Solanaceae</taxon>
        <taxon>Solanoideae</taxon>
        <taxon>Solaneae</taxon>
        <taxon>Solanum</taxon>
    </lineage>
</organism>
<proteinExistence type="predicted"/>
<evidence type="ECO:0000313" key="1">
    <source>
        <dbReference type="EMBL" id="WMV59344.1"/>
    </source>
</evidence>
<evidence type="ECO:0000313" key="2">
    <source>
        <dbReference type="Proteomes" id="UP001234989"/>
    </source>
</evidence>
<sequence>MGSHLFHPL</sequence>
<name>A0AAF1A3R6_SOLVR</name>
<accession>A0AAF1A3R6</accession>
<dbReference type="Proteomes" id="UP001234989">
    <property type="component" value="Chromosome 12"/>
</dbReference>
<protein>
    <submittedName>
        <fullName evidence="1">Uncharacterized protein</fullName>
    </submittedName>
</protein>
<reference evidence="1" key="1">
    <citation type="submission" date="2023-08" db="EMBL/GenBank/DDBJ databases">
        <title>A de novo genome assembly of Solanum verrucosum Schlechtendal, a Mexican diploid species geographically isolated from the other diploid A-genome species in potato relatives.</title>
        <authorList>
            <person name="Hosaka K."/>
        </authorList>
    </citation>
    <scope>NUCLEOTIDE SEQUENCE</scope>
    <source>
        <tissue evidence="1">Young leaves</tissue>
    </source>
</reference>